<dbReference type="Proteomes" id="UP000193577">
    <property type="component" value="Unassembled WGS sequence"/>
</dbReference>
<dbReference type="EMBL" id="NCXO01000007">
    <property type="protein sequence ID" value="OSC34826.1"/>
    <property type="molecule type" value="Genomic_DNA"/>
</dbReference>
<evidence type="ECO:0000313" key="4">
    <source>
        <dbReference type="Proteomes" id="UP000193577"/>
    </source>
</evidence>
<feature type="transmembrane region" description="Helical" evidence="2">
    <location>
        <begin position="27"/>
        <end position="52"/>
    </location>
</feature>
<evidence type="ECO:0000256" key="2">
    <source>
        <dbReference type="SAM" id="Phobius"/>
    </source>
</evidence>
<dbReference type="RefSeq" id="WP_085302470.1">
    <property type="nucleotide sequence ID" value="NZ_AP022594.1"/>
</dbReference>
<proteinExistence type="predicted"/>
<dbReference type="AlphaFoldDB" id="A0A7I7SF54"/>
<evidence type="ECO:0000256" key="1">
    <source>
        <dbReference type="SAM" id="MobiDB-lite"/>
    </source>
</evidence>
<dbReference type="PANTHER" id="PTHR33371:SF16">
    <property type="entry name" value="MCE-FAMILY PROTEIN MCE3F"/>
    <property type="match status" value="1"/>
</dbReference>
<keyword evidence="2" id="KW-1133">Transmembrane helix</keyword>
<comment type="caution">
    <text evidence="3">The sequence shown here is derived from an EMBL/GenBank/DDBJ whole genome shotgun (WGS) entry which is preliminary data.</text>
</comment>
<gene>
    <name evidence="3" type="ORF">B8W67_04690</name>
</gene>
<accession>A0A7I7SF54</accession>
<keyword evidence="2" id="KW-0812">Transmembrane</keyword>
<dbReference type="GO" id="GO:0005576">
    <property type="term" value="C:extracellular region"/>
    <property type="evidence" value="ECO:0007669"/>
    <property type="project" value="TreeGrafter"/>
</dbReference>
<sequence length="423" mass="45924">MRPFLDLVDQLCRLAIVIVRRGHQRRILLSVLGLMLTTVIAGAYVTIFGVGINPTQKTITVRVLLDESGGLLANQDVTLRGIPVGRVEAVRLTATGAEAVVAIRADTPIPRDTDVRVSGLSVAGEQYLDFRPTHQDGPYLTNGSLVGSEQTSVPVSLPQIIDDSRGALAQIDADKLTAVFGELRVGPDGPRKLSAILDGTVLLTSTLEGVLPETISMLQDVRPSFTLLSDVSPGLGETGMDLQNILSGVNKMDNGFRELVDLGGTELEQVDSFIADNRENVYALLGNLTTLSQLLYLRVPALENLWRPDHESLVDRLSSTVHDGGIWVLADLYPKYRCDYNLPRQPPSAADFSAPYRYTYCDNDDPSVLIRGARNAPRPPDDDTAGPPPDHDPYETLPPPPVYPPYTLDTPYGGPSMPAWVPN</sequence>
<dbReference type="OrthoDB" id="3606263at2"/>
<dbReference type="Pfam" id="PF02470">
    <property type="entry name" value="MlaD"/>
    <property type="match status" value="1"/>
</dbReference>
<name>A0A7I7SF54_9MYCO</name>
<dbReference type="PANTHER" id="PTHR33371">
    <property type="entry name" value="INTERMEMBRANE PHOSPHOLIPID TRANSPORT SYSTEM BINDING PROTEIN MLAD-RELATED"/>
    <property type="match status" value="1"/>
</dbReference>
<evidence type="ECO:0000313" key="3">
    <source>
        <dbReference type="EMBL" id="OSC34826.1"/>
    </source>
</evidence>
<keyword evidence="2" id="KW-0472">Membrane</keyword>
<dbReference type="InterPro" id="IPR052336">
    <property type="entry name" value="MlaD_Phospholipid_Transporter"/>
</dbReference>
<dbReference type="InterPro" id="IPR003399">
    <property type="entry name" value="Mce/MlaD"/>
</dbReference>
<keyword evidence="4" id="KW-1185">Reference proteome</keyword>
<protein>
    <submittedName>
        <fullName evidence="3">Mammalian cell entry protein</fullName>
    </submittedName>
</protein>
<organism evidence="3 4">
    <name type="scientific">Mycolicibacillus koreensis</name>
    <dbReference type="NCBI Taxonomy" id="1069220"/>
    <lineage>
        <taxon>Bacteria</taxon>
        <taxon>Bacillati</taxon>
        <taxon>Actinomycetota</taxon>
        <taxon>Actinomycetes</taxon>
        <taxon>Mycobacteriales</taxon>
        <taxon>Mycobacteriaceae</taxon>
        <taxon>Mycolicibacillus</taxon>
    </lineage>
</organism>
<reference evidence="3 4" key="1">
    <citation type="submission" date="2017-04" db="EMBL/GenBank/DDBJ databases">
        <title>The new phylogeny of genus Mycobacterium.</title>
        <authorList>
            <person name="Tortoli E."/>
            <person name="Trovato A."/>
            <person name="Cirillo D.M."/>
        </authorList>
    </citation>
    <scope>NUCLEOTIDE SEQUENCE [LARGE SCALE GENOMIC DNA]</scope>
    <source>
        <strain evidence="3 4">KCTC 19819</strain>
    </source>
</reference>
<feature type="region of interest" description="Disordered" evidence="1">
    <location>
        <begin position="369"/>
        <end position="423"/>
    </location>
</feature>